<dbReference type="SUPFAM" id="SSF49899">
    <property type="entry name" value="Concanavalin A-like lectins/glucanases"/>
    <property type="match status" value="1"/>
</dbReference>
<feature type="domain" description="Glycosyl hydrolase family 32 C-terminal" evidence="6">
    <location>
        <begin position="377"/>
        <end position="471"/>
    </location>
</feature>
<dbReference type="InterPro" id="IPR013189">
    <property type="entry name" value="Glyco_hydro_32_C"/>
</dbReference>
<feature type="domain" description="Glycosyl hydrolase family 32 N-terminal" evidence="5">
    <location>
        <begin position="9"/>
        <end position="283"/>
    </location>
</feature>
<dbReference type="Proteomes" id="UP000799779">
    <property type="component" value="Unassembled WGS sequence"/>
</dbReference>
<comment type="similarity">
    <text evidence="1 4">Belongs to the glycosyl hydrolase 32 family.</text>
</comment>
<dbReference type="GO" id="GO:0000324">
    <property type="term" value="C:fungal-type vacuole"/>
    <property type="evidence" value="ECO:0007669"/>
    <property type="project" value="TreeGrafter"/>
</dbReference>
<gene>
    <name evidence="7" type="ORF">P154DRAFT_520151</name>
</gene>
<sequence length="561" mass="62103">MYFESFPDPNRTSHGVSWGHVTSSDLYTWSMQPIALQSDTYDIGSGSIVLDKNNTSGLFPNQTDGVIAILTKQHRGTGGQVQAIMSSNDGGYTFIENPKAPRIPGSEGSENFRDPKVIWHEPNQRWVMTASKAASTAVGIYTSPNLIDWVLASEFNNKHLLDAGYEVEHPNLVPIPRLNSTGARNKNHPTVPGGTVKDFGDYVLVGSSREGSPLNGGSVTRYFPGKFNGTHFEPTNNRTDQFIDFGPDNYATQFFFGLPHGAPVVGLGLASNLHYTKSPTSHGISRTTTFTGPREGYLIHDPGEGELSFFTRPFNLDAFREEILANYSAQHLLEHNVVFNGSDAVLVETRFEMLPPDDEMVELNVDFIFRSLISAEQIFCTIVFNTWAADFGCDRSEAFSKWLVGSSRLNQMSARQVRPLLPFHNPAVRRWEVQAFMDRSILEVFLNDGVKAGTTTIFSESPIDSIRFQSSKIPTWATLGVTVQRLRSKEVHYGIAHDSLSSPIDALQEKKDLEHIKVYQYVVAASLFARESICGAISDVLQMLASGSVPTKTRGCPLTYE</sequence>
<dbReference type="SMART" id="SM00640">
    <property type="entry name" value="Glyco_32"/>
    <property type="match status" value="1"/>
</dbReference>
<dbReference type="InterPro" id="IPR013320">
    <property type="entry name" value="ConA-like_dom_sf"/>
</dbReference>
<dbReference type="InterPro" id="IPR023296">
    <property type="entry name" value="Glyco_hydro_beta-prop_sf"/>
</dbReference>
<keyword evidence="8" id="KW-1185">Reference proteome</keyword>
<protein>
    <submittedName>
        <fullName evidence="7">Glycoside hydrolase family 32 protein</fullName>
    </submittedName>
</protein>
<evidence type="ECO:0000256" key="1">
    <source>
        <dbReference type="ARBA" id="ARBA00009902"/>
    </source>
</evidence>
<proteinExistence type="inferred from homology"/>
<dbReference type="Gene3D" id="2.60.120.560">
    <property type="entry name" value="Exo-inulinase, domain 1"/>
    <property type="match status" value="1"/>
</dbReference>
<evidence type="ECO:0000259" key="6">
    <source>
        <dbReference type="Pfam" id="PF08244"/>
    </source>
</evidence>
<dbReference type="Pfam" id="PF08244">
    <property type="entry name" value="Glyco_hydro_32C"/>
    <property type="match status" value="1"/>
</dbReference>
<evidence type="ECO:0000256" key="2">
    <source>
        <dbReference type="ARBA" id="ARBA00022801"/>
    </source>
</evidence>
<evidence type="ECO:0000313" key="8">
    <source>
        <dbReference type="Proteomes" id="UP000799779"/>
    </source>
</evidence>
<dbReference type="InterPro" id="IPR001362">
    <property type="entry name" value="Glyco_hydro_32"/>
</dbReference>
<dbReference type="CDD" id="cd18622">
    <property type="entry name" value="GH32_Inu-like"/>
    <property type="match status" value="1"/>
</dbReference>
<dbReference type="GO" id="GO:0004575">
    <property type="term" value="F:sucrose alpha-glucosidase activity"/>
    <property type="evidence" value="ECO:0007669"/>
    <property type="project" value="TreeGrafter"/>
</dbReference>
<dbReference type="EMBL" id="ML977573">
    <property type="protein sequence ID" value="KAF2003191.1"/>
    <property type="molecule type" value="Genomic_DNA"/>
</dbReference>
<evidence type="ECO:0000256" key="4">
    <source>
        <dbReference type="RuleBase" id="RU362110"/>
    </source>
</evidence>
<dbReference type="Pfam" id="PF00251">
    <property type="entry name" value="Glyco_hydro_32N"/>
    <property type="match status" value="1"/>
</dbReference>
<organism evidence="7 8">
    <name type="scientific">Amniculicola lignicola CBS 123094</name>
    <dbReference type="NCBI Taxonomy" id="1392246"/>
    <lineage>
        <taxon>Eukaryota</taxon>
        <taxon>Fungi</taxon>
        <taxon>Dikarya</taxon>
        <taxon>Ascomycota</taxon>
        <taxon>Pezizomycotina</taxon>
        <taxon>Dothideomycetes</taxon>
        <taxon>Pleosporomycetidae</taxon>
        <taxon>Pleosporales</taxon>
        <taxon>Amniculicolaceae</taxon>
        <taxon>Amniculicola</taxon>
    </lineage>
</organism>
<dbReference type="Gene3D" id="2.115.10.20">
    <property type="entry name" value="Glycosyl hydrolase domain, family 43"/>
    <property type="match status" value="1"/>
</dbReference>
<dbReference type="SUPFAM" id="SSF75005">
    <property type="entry name" value="Arabinanase/levansucrase/invertase"/>
    <property type="match status" value="1"/>
</dbReference>
<dbReference type="GO" id="GO:0005987">
    <property type="term" value="P:sucrose catabolic process"/>
    <property type="evidence" value="ECO:0007669"/>
    <property type="project" value="TreeGrafter"/>
</dbReference>
<keyword evidence="2 4" id="KW-0378">Hydrolase</keyword>
<evidence type="ECO:0000259" key="5">
    <source>
        <dbReference type="Pfam" id="PF00251"/>
    </source>
</evidence>
<name>A0A6A5WSM7_9PLEO</name>
<evidence type="ECO:0000313" key="7">
    <source>
        <dbReference type="EMBL" id="KAF2003191.1"/>
    </source>
</evidence>
<dbReference type="PANTHER" id="PTHR42800:SF2">
    <property type="entry name" value="INVERTASE-RELATED"/>
    <property type="match status" value="1"/>
</dbReference>
<dbReference type="InterPro" id="IPR013148">
    <property type="entry name" value="Glyco_hydro_32_N"/>
</dbReference>
<keyword evidence="3 4" id="KW-0326">Glycosidase</keyword>
<reference evidence="7" key="1">
    <citation type="journal article" date="2020" name="Stud. Mycol.">
        <title>101 Dothideomycetes genomes: a test case for predicting lifestyles and emergence of pathogens.</title>
        <authorList>
            <person name="Haridas S."/>
            <person name="Albert R."/>
            <person name="Binder M."/>
            <person name="Bloem J."/>
            <person name="Labutti K."/>
            <person name="Salamov A."/>
            <person name="Andreopoulos B."/>
            <person name="Baker S."/>
            <person name="Barry K."/>
            <person name="Bills G."/>
            <person name="Bluhm B."/>
            <person name="Cannon C."/>
            <person name="Castanera R."/>
            <person name="Culley D."/>
            <person name="Daum C."/>
            <person name="Ezra D."/>
            <person name="Gonzalez J."/>
            <person name="Henrissat B."/>
            <person name="Kuo A."/>
            <person name="Liang C."/>
            <person name="Lipzen A."/>
            <person name="Lutzoni F."/>
            <person name="Magnuson J."/>
            <person name="Mondo S."/>
            <person name="Nolan M."/>
            <person name="Ohm R."/>
            <person name="Pangilinan J."/>
            <person name="Park H.-J."/>
            <person name="Ramirez L."/>
            <person name="Alfaro M."/>
            <person name="Sun H."/>
            <person name="Tritt A."/>
            <person name="Yoshinaga Y."/>
            <person name="Zwiers L.-H."/>
            <person name="Turgeon B."/>
            <person name="Goodwin S."/>
            <person name="Spatafora J."/>
            <person name="Crous P."/>
            <person name="Grigoriev I."/>
        </authorList>
    </citation>
    <scope>NUCLEOTIDE SEQUENCE</scope>
    <source>
        <strain evidence="7">CBS 123094</strain>
    </source>
</reference>
<evidence type="ECO:0000256" key="3">
    <source>
        <dbReference type="ARBA" id="ARBA00023295"/>
    </source>
</evidence>
<accession>A0A6A5WSM7</accession>
<dbReference type="AlphaFoldDB" id="A0A6A5WSM7"/>
<dbReference type="PANTHER" id="PTHR42800">
    <property type="entry name" value="EXOINULINASE INUD (AFU_ORTHOLOGUE AFUA_5G00480)"/>
    <property type="match status" value="1"/>
</dbReference>
<dbReference type="OrthoDB" id="202537at2759"/>